<evidence type="ECO:0000313" key="1">
    <source>
        <dbReference type="EMBL" id="MDQ0230921.1"/>
    </source>
</evidence>
<organism evidence="1 2">
    <name type="scientific">Metabacillus malikii</name>
    <dbReference type="NCBI Taxonomy" id="1504265"/>
    <lineage>
        <taxon>Bacteria</taxon>
        <taxon>Bacillati</taxon>
        <taxon>Bacillota</taxon>
        <taxon>Bacilli</taxon>
        <taxon>Bacillales</taxon>
        <taxon>Bacillaceae</taxon>
        <taxon>Metabacillus</taxon>
    </lineage>
</organism>
<proteinExistence type="predicted"/>
<evidence type="ECO:0000313" key="2">
    <source>
        <dbReference type="Proteomes" id="UP001234495"/>
    </source>
</evidence>
<protein>
    <submittedName>
        <fullName evidence="1">CxxH/CxxC protein (TIGR04129 family)</fullName>
    </submittedName>
</protein>
<name>A0ABT9ZF71_9BACI</name>
<dbReference type="NCBIfam" id="TIGR04129">
    <property type="entry name" value="CxxH_BA5709"/>
    <property type="match status" value="1"/>
</dbReference>
<dbReference type="Pfam" id="PF14116">
    <property type="entry name" value="YyzF"/>
    <property type="match status" value="1"/>
</dbReference>
<dbReference type="Proteomes" id="UP001234495">
    <property type="component" value="Unassembled WGS sequence"/>
</dbReference>
<accession>A0ABT9ZF71</accession>
<reference evidence="1 2" key="1">
    <citation type="submission" date="2023-07" db="EMBL/GenBank/DDBJ databases">
        <title>Genomic Encyclopedia of Type Strains, Phase IV (KMG-IV): sequencing the most valuable type-strain genomes for metagenomic binning, comparative biology and taxonomic classification.</title>
        <authorList>
            <person name="Goeker M."/>
        </authorList>
    </citation>
    <scope>NUCLEOTIDE SEQUENCE [LARGE SCALE GENOMIC DNA]</scope>
    <source>
        <strain evidence="1 2">DSM 29005</strain>
    </source>
</reference>
<dbReference type="EMBL" id="JAUSUD010000008">
    <property type="protein sequence ID" value="MDQ0230921.1"/>
    <property type="molecule type" value="Genomic_DNA"/>
</dbReference>
<dbReference type="RefSeq" id="WP_307341059.1">
    <property type="nucleotide sequence ID" value="NZ_JAUSUD010000008.1"/>
</dbReference>
<dbReference type="InterPro" id="IPR025626">
    <property type="entry name" value="YyzF"/>
</dbReference>
<keyword evidence="2" id="KW-1185">Reference proteome</keyword>
<sequence length="61" mass="6823">MYCCDEHIELAIDMYVDEKELAPEIEKISAGQQELSTTCDLCENQAVYIVGNEHSVGTVDK</sequence>
<gene>
    <name evidence="1" type="ORF">J2S19_002178</name>
</gene>
<comment type="caution">
    <text evidence="1">The sequence shown here is derived from an EMBL/GenBank/DDBJ whole genome shotgun (WGS) entry which is preliminary data.</text>
</comment>